<feature type="transmembrane region" description="Helical" evidence="11">
    <location>
        <begin position="506"/>
        <end position="529"/>
    </location>
</feature>
<evidence type="ECO:0000256" key="8">
    <source>
        <dbReference type="ARBA" id="ARBA00023065"/>
    </source>
</evidence>
<evidence type="ECO:0000256" key="2">
    <source>
        <dbReference type="ARBA" id="ARBA00013242"/>
    </source>
</evidence>
<sequence>MVDDAVAGSLTMAVLTFQGEGIERISEEISFVRQQTPPYGPPEQPGMAGSREINEPFRYHLPQVALFYSMASAALGLFTVSFFANSMLLETQGTPRAVDINMLIAEGVQIYMSRTFPVIVLILVSAGGYVYVTAGWGTLTCFCAGALLNLVSAYVGVRTAVQGTCRLATVMGENLSRSVQMGMYTGSIGGLLSTSLALGGMAGMWFWALDSSLLSGFGSGACIVSFYLRVGGGIFSKGADLGGDLVGEMNESKVDEDRRVFSLQQRMESIAKNRKERLRQGLEDDEEEALDQLRMLEEEMHDMCSDLHPIDFLDEVGEVICDLVGTCVDLFESMVLILSTSAIIGAKISSVPHVLTGLPFWIVASGNIGCAVAACRVHCTERYSARTIRWSMRANLLAVIFFVQFVQVGVSYLEWVHGSITFAMFWHFVVISVIGQLLPEFCVMAGEYFTSPDYWPIRNLAANSKHGVVQVVLQGLGQGFLSTASPALLLVLAVIVTWGLEGHYGLALLASSSVSGTGFQGSIASFGAIATNAHKQVHLTTYDSLSRNRANICATIGDSAMQAGNTVSAINAFSAVFGVALTMLAEIYTARTLDYQAVSGSPLSEWSQAGLVFGVVMPFLFTGNTTISCLETSKAFMRFCKESNTVSKITDVPFPQSHIKGLRILSSFGTITSMRLVFGPIIHSMICPLLGGFFLGTRGLIWLLSGMNVLGVCLSLFLINSGQCWVSARKYVLFGHLKALRRVSLPASGFAIRPLHHPFESILVGIGMFTGGT</sequence>
<evidence type="ECO:0000256" key="7">
    <source>
        <dbReference type="ARBA" id="ARBA00022989"/>
    </source>
</evidence>
<feature type="transmembrane region" description="Helical" evidence="11">
    <location>
        <begin position="394"/>
        <end position="413"/>
    </location>
</feature>
<evidence type="ECO:0000256" key="4">
    <source>
        <dbReference type="ARBA" id="ARBA00022692"/>
    </source>
</evidence>
<dbReference type="GO" id="GO:0012505">
    <property type="term" value="C:endomembrane system"/>
    <property type="evidence" value="ECO:0007669"/>
    <property type="project" value="UniProtKB-SubCell"/>
</dbReference>
<proteinExistence type="predicted"/>
<comment type="caution">
    <text evidence="12">The sequence shown here is derived from an EMBL/GenBank/DDBJ whole genome shotgun (WGS) entry which is preliminary data.</text>
</comment>
<feature type="transmembrane region" description="Helical" evidence="11">
    <location>
        <begin position="480"/>
        <end position="500"/>
    </location>
</feature>
<feature type="transmembrane region" description="Helical" evidence="11">
    <location>
        <begin position="419"/>
        <end position="438"/>
    </location>
</feature>
<evidence type="ECO:0000256" key="1">
    <source>
        <dbReference type="ARBA" id="ARBA00004127"/>
    </source>
</evidence>
<keyword evidence="6" id="KW-1278">Translocase</keyword>
<evidence type="ECO:0000256" key="9">
    <source>
        <dbReference type="ARBA" id="ARBA00023136"/>
    </source>
</evidence>
<feature type="coiled-coil region" evidence="10">
    <location>
        <begin position="268"/>
        <end position="299"/>
    </location>
</feature>
<keyword evidence="3" id="KW-0813">Transport</keyword>
<reference evidence="12" key="1">
    <citation type="submission" date="2023-08" db="EMBL/GenBank/DDBJ databases">
        <authorList>
            <person name="Chen Y."/>
            <person name="Shah S."/>
            <person name="Dougan E. K."/>
            <person name="Thang M."/>
            <person name="Chan C."/>
        </authorList>
    </citation>
    <scope>NUCLEOTIDE SEQUENCE</scope>
</reference>
<dbReference type="InterPro" id="IPR004131">
    <property type="entry name" value="PPase-energised_H-pump"/>
</dbReference>
<feature type="transmembrane region" description="Helical" evidence="11">
    <location>
        <begin position="137"/>
        <end position="161"/>
    </location>
</feature>
<dbReference type="GO" id="GO:0016020">
    <property type="term" value="C:membrane"/>
    <property type="evidence" value="ECO:0007669"/>
    <property type="project" value="InterPro"/>
</dbReference>
<feature type="transmembrane region" description="Helical" evidence="11">
    <location>
        <begin position="700"/>
        <end position="719"/>
    </location>
</feature>
<keyword evidence="10" id="KW-0175">Coiled coil</keyword>
<name>A0AA36IDR6_9DINO</name>
<feature type="transmembrane region" description="Helical" evidence="11">
    <location>
        <begin position="676"/>
        <end position="694"/>
    </location>
</feature>
<evidence type="ECO:0000256" key="11">
    <source>
        <dbReference type="SAM" id="Phobius"/>
    </source>
</evidence>
<feature type="transmembrane region" description="Helical" evidence="11">
    <location>
        <begin position="609"/>
        <end position="630"/>
    </location>
</feature>
<evidence type="ECO:0000256" key="6">
    <source>
        <dbReference type="ARBA" id="ARBA00022967"/>
    </source>
</evidence>
<comment type="subcellular location">
    <subcellularLocation>
        <location evidence="1">Endomembrane system</location>
        <topology evidence="1">Multi-pass membrane protein</topology>
    </subcellularLocation>
</comment>
<evidence type="ECO:0000256" key="3">
    <source>
        <dbReference type="ARBA" id="ARBA00022448"/>
    </source>
</evidence>
<evidence type="ECO:0000313" key="13">
    <source>
        <dbReference type="Proteomes" id="UP001178507"/>
    </source>
</evidence>
<dbReference type="EC" id="7.1.3.1" evidence="2"/>
<dbReference type="PANTHER" id="PTHR31998">
    <property type="entry name" value="K(+)-INSENSITIVE PYROPHOSPHATE-ENERGIZED PROTON PUMP"/>
    <property type="match status" value="1"/>
</dbReference>
<dbReference type="AlphaFoldDB" id="A0AA36IDR6"/>
<keyword evidence="7 11" id="KW-1133">Transmembrane helix</keyword>
<keyword evidence="8" id="KW-0406">Ion transport</keyword>
<dbReference type="EMBL" id="CAUJNA010001112">
    <property type="protein sequence ID" value="CAJ1384349.1"/>
    <property type="molecule type" value="Genomic_DNA"/>
</dbReference>
<dbReference type="Pfam" id="PF03030">
    <property type="entry name" value="H_PPase"/>
    <property type="match status" value="2"/>
</dbReference>
<dbReference type="GO" id="GO:0004427">
    <property type="term" value="F:inorganic diphosphate phosphatase activity"/>
    <property type="evidence" value="ECO:0007669"/>
    <property type="project" value="InterPro"/>
</dbReference>
<feature type="transmembrane region" description="Helical" evidence="11">
    <location>
        <begin position="65"/>
        <end position="89"/>
    </location>
</feature>
<feature type="transmembrane region" description="Helical" evidence="11">
    <location>
        <begin position="182"/>
        <end position="207"/>
    </location>
</feature>
<keyword evidence="13" id="KW-1185">Reference proteome</keyword>
<organism evidence="12 13">
    <name type="scientific">Effrenium voratum</name>
    <dbReference type="NCBI Taxonomy" id="2562239"/>
    <lineage>
        <taxon>Eukaryota</taxon>
        <taxon>Sar</taxon>
        <taxon>Alveolata</taxon>
        <taxon>Dinophyceae</taxon>
        <taxon>Suessiales</taxon>
        <taxon>Symbiodiniaceae</taxon>
        <taxon>Effrenium</taxon>
    </lineage>
</organism>
<evidence type="ECO:0000256" key="5">
    <source>
        <dbReference type="ARBA" id="ARBA00022842"/>
    </source>
</evidence>
<protein>
    <recommendedName>
        <fullName evidence="2">H(+)-exporting diphosphatase</fullName>
        <ecNumber evidence="2">7.1.3.1</ecNumber>
    </recommendedName>
</protein>
<dbReference type="Proteomes" id="UP001178507">
    <property type="component" value="Unassembled WGS sequence"/>
</dbReference>
<keyword evidence="4 11" id="KW-0812">Transmembrane</keyword>
<dbReference type="PIRSF" id="PIRSF001265">
    <property type="entry name" value="H+-PPase"/>
    <property type="match status" value="1"/>
</dbReference>
<accession>A0AA36IDR6</accession>
<gene>
    <name evidence="12" type="ORF">EVOR1521_LOCUS11234</name>
</gene>
<feature type="transmembrane region" description="Helical" evidence="11">
    <location>
        <begin position="110"/>
        <end position="131"/>
    </location>
</feature>
<dbReference type="GO" id="GO:0009678">
    <property type="term" value="F:diphosphate hydrolysis-driven proton transmembrane transporter activity"/>
    <property type="evidence" value="ECO:0007669"/>
    <property type="project" value="UniProtKB-EC"/>
</dbReference>
<evidence type="ECO:0000256" key="10">
    <source>
        <dbReference type="SAM" id="Coils"/>
    </source>
</evidence>
<keyword evidence="9 11" id="KW-0472">Membrane</keyword>
<keyword evidence="5" id="KW-0460">Magnesium</keyword>
<feature type="transmembrane region" description="Helical" evidence="11">
    <location>
        <begin position="569"/>
        <end position="589"/>
    </location>
</feature>
<evidence type="ECO:0000313" key="12">
    <source>
        <dbReference type="EMBL" id="CAJ1384349.1"/>
    </source>
</evidence>